<dbReference type="AlphaFoldDB" id="A0A3N4MBF0"/>
<dbReference type="EMBL" id="RMBX01000014">
    <property type="protein sequence ID" value="RPD38747.1"/>
    <property type="molecule type" value="Genomic_DNA"/>
</dbReference>
<proteinExistence type="predicted"/>
<dbReference type="RefSeq" id="WP_120518706.1">
    <property type="nucleotide sequence ID" value="NZ_QXZY01000014.1"/>
</dbReference>
<protein>
    <recommendedName>
        <fullName evidence="3">Type II toxin-antitoxin system HicB family antitoxin</fullName>
    </recommendedName>
</protein>
<sequence>MERFSFDLPAKDYCPVKIQGYTFEDDQGCFHAHLPGLDLTGYGASRREAKDCLEVVLRAYFKDMLEKGLLEEDLAVRGWTFGDELIWPPLDDNTGLEDMLELIKSGSPVRGFTCTLDMPQPQAYVS</sequence>
<dbReference type="Proteomes" id="UP000279089">
    <property type="component" value="Unassembled WGS sequence"/>
</dbReference>
<organism evidence="1 2">
    <name type="scientific">Chitinophaga barathri</name>
    <dbReference type="NCBI Taxonomy" id="1647451"/>
    <lineage>
        <taxon>Bacteria</taxon>
        <taxon>Pseudomonadati</taxon>
        <taxon>Bacteroidota</taxon>
        <taxon>Chitinophagia</taxon>
        <taxon>Chitinophagales</taxon>
        <taxon>Chitinophagaceae</taxon>
        <taxon>Chitinophaga</taxon>
    </lineage>
</organism>
<reference evidence="2" key="1">
    <citation type="submission" date="2018-11" db="EMBL/GenBank/DDBJ databases">
        <title>Chitinophaga lutea sp.nov., isolate from arsenic contaminated soil.</title>
        <authorList>
            <person name="Zong Y."/>
        </authorList>
    </citation>
    <scope>NUCLEOTIDE SEQUENCE [LARGE SCALE GENOMIC DNA]</scope>
    <source>
        <strain evidence="2">YLT18</strain>
    </source>
</reference>
<comment type="caution">
    <text evidence="1">The sequence shown here is derived from an EMBL/GenBank/DDBJ whole genome shotgun (WGS) entry which is preliminary data.</text>
</comment>
<dbReference type="OrthoDB" id="680076at2"/>
<evidence type="ECO:0008006" key="3">
    <source>
        <dbReference type="Google" id="ProtNLM"/>
    </source>
</evidence>
<name>A0A3N4MBF0_9BACT</name>
<gene>
    <name evidence="1" type="ORF">EG028_23870</name>
</gene>
<evidence type="ECO:0000313" key="1">
    <source>
        <dbReference type="EMBL" id="RPD38747.1"/>
    </source>
</evidence>
<evidence type="ECO:0000313" key="2">
    <source>
        <dbReference type="Proteomes" id="UP000279089"/>
    </source>
</evidence>
<accession>A0A3N4MBF0</accession>
<keyword evidence="2" id="KW-1185">Reference proteome</keyword>